<comment type="caution">
    <text evidence="2">The sequence shown here is derived from an EMBL/GenBank/DDBJ whole genome shotgun (WGS) entry which is preliminary data.</text>
</comment>
<organism evidence="2 3">
    <name type="scientific">Plastoroseomonas hellenica</name>
    <dbReference type="NCBI Taxonomy" id="2687306"/>
    <lineage>
        <taxon>Bacteria</taxon>
        <taxon>Pseudomonadati</taxon>
        <taxon>Pseudomonadota</taxon>
        <taxon>Alphaproteobacteria</taxon>
        <taxon>Acetobacterales</taxon>
        <taxon>Acetobacteraceae</taxon>
        <taxon>Plastoroseomonas</taxon>
    </lineage>
</organism>
<proteinExistence type="predicted"/>
<keyword evidence="1" id="KW-0812">Transmembrane</keyword>
<protein>
    <recommendedName>
        <fullName evidence="4">DUF304 domain-containing protein</fullName>
    </recommendedName>
</protein>
<keyword evidence="1" id="KW-1133">Transmembrane helix</keyword>
<reference evidence="3" key="1">
    <citation type="journal article" date="2021" name="Syst. Appl. Microbiol.">
        <title>Roseomonas hellenica sp. nov., isolated from roots of wild-growing Alkanna tinctoria.</title>
        <authorList>
            <person name="Rat A."/>
            <person name="Naranjo H.D."/>
            <person name="Lebbe L."/>
            <person name="Cnockaert M."/>
            <person name="Krigas N."/>
            <person name="Grigoriadou K."/>
            <person name="Maloupa E."/>
            <person name="Willems A."/>
        </authorList>
    </citation>
    <scope>NUCLEOTIDE SEQUENCE [LARGE SCALE GENOMIC DNA]</scope>
    <source>
        <strain evidence="3">LMG 31523</strain>
    </source>
</reference>
<evidence type="ECO:0008006" key="4">
    <source>
        <dbReference type="Google" id="ProtNLM"/>
    </source>
</evidence>
<evidence type="ECO:0000256" key="1">
    <source>
        <dbReference type="SAM" id="Phobius"/>
    </source>
</evidence>
<name>A0ABS5ESQ7_9PROT</name>
<evidence type="ECO:0000313" key="3">
    <source>
        <dbReference type="Proteomes" id="UP001196870"/>
    </source>
</evidence>
<gene>
    <name evidence="2" type="ORF">GXW71_03045</name>
</gene>
<feature type="transmembrane region" description="Helical" evidence="1">
    <location>
        <begin position="12"/>
        <end position="32"/>
    </location>
</feature>
<evidence type="ECO:0000313" key="2">
    <source>
        <dbReference type="EMBL" id="MBR0663324.1"/>
    </source>
</evidence>
<keyword evidence="3" id="KW-1185">Reference proteome</keyword>
<dbReference type="RefSeq" id="WP_211850923.1">
    <property type="nucleotide sequence ID" value="NZ_JAAGBB010000003.1"/>
</dbReference>
<keyword evidence="1" id="KW-0472">Membrane</keyword>
<feature type="transmembrane region" description="Helical" evidence="1">
    <location>
        <begin position="38"/>
        <end position="60"/>
    </location>
</feature>
<dbReference type="EMBL" id="JAAGBB010000003">
    <property type="protein sequence ID" value="MBR0663324.1"/>
    <property type="molecule type" value="Genomic_DNA"/>
</dbReference>
<sequence>MPLVFGTGRIGGGWIGIGIAGAAFVVIGAAMLSAGAPAVMLAIGPLLALFAAACATTRVVRIDPAAREVVVTRRLLGISVARRLRLDRFRAVAVTMHIHRPKHSASDGTILGDQIHTHYTVALWGRGAVRLEHVHRPAAPEEGGRRRKNWRRRWLRGWASRRSGTAMGSRMRAWPG</sequence>
<dbReference type="Proteomes" id="UP001196870">
    <property type="component" value="Unassembled WGS sequence"/>
</dbReference>
<accession>A0ABS5ESQ7</accession>